<dbReference type="PANTHER" id="PTHR11802">
    <property type="entry name" value="SERINE PROTEASE FAMILY S10 SERINE CARBOXYPEPTIDASE"/>
    <property type="match status" value="1"/>
</dbReference>
<keyword evidence="5 7" id="KW-0378">Hydrolase</keyword>
<dbReference type="AlphaFoldDB" id="R4WHX6"/>
<dbReference type="SUPFAM" id="SSF53474">
    <property type="entry name" value="alpha/beta-Hydrolases"/>
    <property type="match status" value="1"/>
</dbReference>
<keyword evidence="2 7" id="KW-0121">Carboxypeptidase</keyword>
<dbReference type="EMBL" id="AK416960">
    <property type="protein sequence ID" value="BAN20175.1"/>
    <property type="molecule type" value="mRNA"/>
</dbReference>
<accession>R4WHX6</accession>
<evidence type="ECO:0000313" key="8">
    <source>
        <dbReference type="EMBL" id="BAN20175.1"/>
    </source>
</evidence>
<feature type="chain" id="PRO_5005145422" description="Carboxypeptidase" evidence="7">
    <location>
        <begin position="20"/>
        <end position="464"/>
    </location>
</feature>
<dbReference type="InterPro" id="IPR018202">
    <property type="entry name" value="Ser_caboxypep_ser_AS"/>
</dbReference>
<dbReference type="Gene3D" id="3.40.50.1820">
    <property type="entry name" value="alpha/beta hydrolase"/>
    <property type="match status" value="1"/>
</dbReference>
<evidence type="ECO:0000256" key="5">
    <source>
        <dbReference type="ARBA" id="ARBA00022801"/>
    </source>
</evidence>
<keyword evidence="3 7" id="KW-0645">Protease</keyword>
<sequence length="464" mass="52659">MKVLTLVLVCHSVYSSVTAFRRIYPPSGKVYIDEGNPGEPVFLTDYIERGAIKAGQNASQVHGIHNGLKSHAGFLTVNKTCNSNLFFWYFPAEKNPETAPVVLWLQGGPGGSSLYGLFEENGAIYISKDGSVKRREHYWSQVLNVIYIDNPVGTGFSFTENKNCFAKDENKVGEDLYSALIQFFQLFPSLQKNDFFVSGESYAGKYIPAIGYRIHKNNGISKQKINLKGLAIGDGLCDPENMMNYGDLLYQIGLIDSNAKQLFQNVEKKIVKLIQNGKYEKAFDTFDELLNGDMTPYHSLFYNSTGYSVYFNFLHNKEYSPYGDMDKFIQKTSTRRKINVGNLTYHSGEEVEKYLKNDVMQSVKPWVEELLEHYRVLFFNGQLDIIVAYPLTVNFLQKLEWSGAEIYKTAPRKQWYVGSELAGYSKTAKGLTEVLVRNAGHMVPLDQPVWALDLITKFVFGREL</sequence>
<evidence type="ECO:0000256" key="4">
    <source>
        <dbReference type="ARBA" id="ARBA00022729"/>
    </source>
</evidence>
<evidence type="ECO:0000256" key="7">
    <source>
        <dbReference type="RuleBase" id="RU361156"/>
    </source>
</evidence>
<evidence type="ECO:0000256" key="3">
    <source>
        <dbReference type="ARBA" id="ARBA00022670"/>
    </source>
</evidence>
<dbReference type="InterPro" id="IPR029058">
    <property type="entry name" value="AB_hydrolase_fold"/>
</dbReference>
<dbReference type="InterPro" id="IPR033124">
    <property type="entry name" value="Ser_caboxypep_his_AS"/>
</dbReference>
<evidence type="ECO:0000256" key="6">
    <source>
        <dbReference type="ARBA" id="ARBA00023180"/>
    </source>
</evidence>
<dbReference type="GO" id="GO:0004185">
    <property type="term" value="F:serine-type carboxypeptidase activity"/>
    <property type="evidence" value="ECO:0007669"/>
    <property type="project" value="UniProtKB-UniRule"/>
</dbReference>
<dbReference type="GO" id="GO:0006508">
    <property type="term" value="P:proteolysis"/>
    <property type="evidence" value="ECO:0007669"/>
    <property type="project" value="UniProtKB-KW"/>
</dbReference>
<dbReference type="PROSITE" id="PS00560">
    <property type="entry name" value="CARBOXYPEPT_SER_HIS"/>
    <property type="match status" value="1"/>
</dbReference>
<keyword evidence="4 7" id="KW-0732">Signal</keyword>
<dbReference type="PROSITE" id="PS00131">
    <property type="entry name" value="CARBOXYPEPT_SER_SER"/>
    <property type="match status" value="1"/>
</dbReference>
<feature type="signal peptide" evidence="7">
    <location>
        <begin position="1"/>
        <end position="19"/>
    </location>
</feature>
<dbReference type="Pfam" id="PF00450">
    <property type="entry name" value="Peptidase_S10"/>
    <property type="match status" value="1"/>
</dbReference>
<protein>
    <recommendedName>
        <fullName evidence="7">Carboxypeptidase</fullName>
        <ecNumber evidence="7">3.4.16.-</ecNumber>
    </recommendedName>
</protein>
<organism evidence="8">
    <name type="scientific">Riptortus pedestris</name>
    <name type="common">Bean bug</name>
    <dbReference type="NCBI Taxonomy" id="329032"/>
    <lineage>
        <taxon>Eukaryota</taxon>
        <taxon>Metazoa</taxon>
        <taxon>Ecdysozoa</taxon>
        <taxon>Arthropoda</taxon>
        <taxon>Hexapoda</taxon>
        <taxon>Insecta</taxon>
        <taxon>Pterygota</taxon>
        <taxon>Neoptera</taxon>
        <taxon>Paraneoptera</taxon>
        <taxon>Hemiptera</taxon>
        <taxon>Heteroptera</taxon>
        <taxon>Panheteroptera</taxon>
        <taxon>Pentatomomorpha</taxon>
        <taxon>Coreoidea</taxon>
        <taxon>Alydidae</taxon>
        <taxon>Riptortus</taxon>
    </lineage>
</organism>
<dbReference type="PRINTS" id="PR00724">
    <property type="entry name" value="CRBOXYPTASEC"/>
</dbReference>
<dbReference type="PANTHER" id="PTHR11802:SF472">
    <property type="entry name" value="SERINE CARBOXYPEPTIDASE CPVL-RELATED"/>
    <property type="match status" value="1"/>
</dbReference>
<keyword evidence="6" id="KW-0325">Glycoprotein</keyword>
<dbReference type="FunFam" id="3.40.50.1820:FF:000096">
    <property type="entry name" value="Carboxypeptidase vitellogenic-like"/>
    <property type="match status" value="1"/>
</dbReference>
<dbReference type="EC" id="3.4.16.-" evidence="7"/>
<comment type="similarity">
    <text evidence="1 7">Belongs to the peptidase S10 family.</text>
</comment>
<evidence type="ECO:0000256" key="2">
    <source>
        <dbReference type="ARBA" id="ARBA00022645"/>
    </source>
</evidence>
<reference evidence="8" key="1">
    <citation type="journal article" date="2013" name="PLoS ONE">
        <title>Gene expression in gut symbiotic organ of stinkbug affected by extracellular bacterial symbiont.</title>
        <authorList>
            <person name="Futahashi R."/>
            <person name="Tanaka K."/>
            <person name="Tanahashi M."/>
            <person name="Nikoh N."/>
            <person name="Kikuchi Y."/>
            <person name="Lee B.L."/>
            <person name="Fukatsu T."/>
        </authorList>
    </citation>
    <scope>NUCLEOTIDE SEQUENCE</scope>
    <source>
        <tissue evidence="8">Midgut</tissue>
    </source>
</reference>
<proteinExistence type="evidence at transcript level"/>
<evidence type="ECO:0000256" key="1">
    <source>
        <dbReference type="ARBA" id="ARBA00009431"/>
    </source>
</evidence>
<name>R4WHX6_RIPPE</name>
<dbReference type="InterPro" id="IPR001563">
    <property type="entry name" value="Peptidase_S10"/>
</dbReference>